<reference evidence="1 2" key="1">
    <citation type="submission" date="2019-03" db="EMBL/GenBank/DDBJ databases">
        <title>Genomic Encyclopedia of Archaeal and Bacterial Type Strains, Phase II (KMG-II): from individual species to whole genera.</title>
        <authorList>
            <person name="Goeker M."/>
        </authorList>
    </citation>
    <scope>NUCLEOTIDE SEQUENCE [LARGE SCALE GENOMIC DNA]</scope>
    <source>
        <strain evidence="1 2">DSM 24323</strain>
    </source>
</reference>
<name>A0A4R7J1F7_9ACTN</name>
<evidence type="ECO:0000313" key="1">
    <source>
        <dbReference type="EMBL" id="TDT30845.1"/>
    </source>
</evidence>
<comment type="caution">
    <text evidence="1">The sequence shown here is derived from an EMBL/GenBank/DDBJ whole genome shotgun (WGS) entry which is preliminary data.</text>
</comment>
<dbReference type="Proteomes" id="UP000295371">
    <property type="component" value="Unassembled WGS sequence"/>
</dbReference>
<gene>
    <name evidence="1" type="ORF">CLV29_2251</name>
</gene>
<organism evidence="1 2">
    <name type="scientific">Naumannella halotolerans</name>
    <dbReference type="NCBI Taxonomy" id="993414"/>
    <lineage>
        <taxon>Bacteria</taxon>
        <taxon>Bacillati</taxon>
        <taxon>Actinomycetota</taxon>
        <taxon>Actinomycetes</taxon>
        <taxon>Propionibacteriales</taxon>
        <taxon>Propionibacteriaceae</taxon>
        <taxon>Naumannella</taxon>
    </lineage>
</organism>
<protein>
    <recommendedName>
        <fullName evidence="3">Transcription elongation GreA/GreB family factor</fullName>
    </recommendedName>
</protein>
<proteinExistence type="predicted"/>
<evidence type="ECO:0000313" key="2">
    <source>
        <dbReference type="Proteomes" id="UP000295371"/>
    </source>
</evidence>
<accession>A0A4R7J1F7</accession>
<sequence length="155" mass="16650">MSETTMDAAAKQRVREALLAQLQAQLEASQESIAVETEGAQIDEEDDHREDDTAQSYEYGDKAGVLEEFAAGQEQRAETAEDLDFSLTDVVRPGAIVGFDGNRYIAGVVSDAFDVDGITYEGISADAPAYQALEGKHLGDGFSIGDRGHTIDFLA</sequence>
<dbReference type="AlphaFoldDB" id="A0A4R7J1F7"/>
<keyword evidence="2" id="KW-1185">Reference proteome</keyword>
<evidence type="ECO:0008006" key="3">
    <source>
        <dbReference type="Google" id="ProtNLM"/>
    </source>
</evidence>
<dbReference type="EMBL" id="SOAW01000002">
    <property type="protein sequence ID" value="TDT30845.1"/>
    <property type="molecule type" value="Genomic_DNA"/>
</dbReference>